<dbReference type="EMBL" id="JBHSEK010000007">
    <property type="protein sequence ID" value="MFC4490477.1"/>
    <property type="molecule type" value="Genomic_DNA"/>
</dbReference>
<name>A0ABV8ZRY7_9NEIS</name>
<comment type="caution">
    <text evidence="1">The sequence shown here is derived from an EMBL/GenBank/DDBJ whole genome shotgun (WGS) entry which is preliminary data.</text>
</comment>
<gene>
    <name evidence="1" type="ORF">ACFO0R_12710</name>
</gene>
<dbReference type="Proteomes" id="UP001595999">
    <property type="component" value="Unassembled WGS sequence"/>
</dbReference>
<proteinExistence type="predicted"/>
<organism evidence="1 2">
    <name type="scientific">Chromobacterium aquaticum</name>
    <dbReference type="NCBI Taxonomy" id="467180"/>
    <lineage>
        <taxon>Bacteria</taxon>
        <taxon>Pseudomonadati</taxon>
        <taxon>Pseudomonadota</taxon>
        <taxon>Betaproteobacteria</taxon>
        <taxon>Neisseriales</taxon>
        <taxon>Chromobacteriaceae</taxon>
        <taxon>Chromobacterium</taxon>
    </lineage>
</organism>
<protein>
    <recommendedName>
        <fullName evidence="3">DUF4240 domain-containing protein</fullName>
    </recommendedName>
</protein>
<dbReference type="RefSeq" id="WP_231462762.1">
    <property type="nucleotide sequence ID" value="NZ_JAJOHW010000085.1"/>
</dbReference>
<accession>A0ABV8ZRY7</accession>
<sequence length="339" mass="37064">MSEALVFYAEIPLSNQGFNKWLARPMAIDGQAGCSVLDALADYLAQCCDPVAGNALLCRYQRADKTLQFAACLRDGSSRQSRDDASFLKRLWQELVSCRGKAGKPGAVADAIVDWSEAGPGDAGDPAWFREWLQAMPLLGAPDSQGRWLDREILRALAAIDAVANASPEHPARIGCLYTDGVQVYADVAGKTIMVDDAEAAGGQRMEFSPALSYVLEGAQPRSMRALSDSYYTDGNILWHCNIFAGNAPQALAYCEGQAPRLYKFVDSSVDALIVLGDMAWSAAMDDSKPPHERYYVKSVAIDGQSFARVAGGNDFQDRFRRYRFDERRGLLPLNPLEA</sequence>
<evidence type="ECO:0000313" key="1">
    <source>
        <dbReference type="EMBL" id="MFC4490477.1"/>
    </source>
</evidence>
<evidence type="ECO:0000313" key="2">
    <source>
        <dbReference type="Proteomes" id="UP001595999"/>
    </source>
</evidence>
<evidence type="ECO:0008006" key="3">
    <source>
        <dbReference type="Google" id="ProtNLM"/>
    </source>
</evidence>
<keyword evidence="2" id="KW-1185">Reference proteome</keyword>
<reference evidence="2" key="1">
    <citation type="journal article" date="2019" name="Int. J. Syst. Evol. Microbiol.">
        <title>The Global Catalogue of Microorganisms (GCM) 10K type strain sequencing project: providing services to taxonomists for standard genome sequencing and annotation.</title>
        <authorList>
            <consortium name="The Broad Institute Genomics Platform"/>
            <consortium name="The Broad Institute Genome Sequencing Center for Infectious Disease"/>
            <person name="Wu L."/>
            <person name="Ma J."/>
        </authorList>
    </citation>
    <scope>NUCLEOTIDE SEQUENCE [LARGE SCALE GENOMIC DNA]</scope>
    <source>
        <strain evidence="2">CGMCC 4.7608</strain>
    </source>
</reference>